<feature type="domain" description="Leucine-binding protein" evidence="4">
    <location>
        <begin position="32"/>
        <end position="345"/>
    </location>
</feature>
<evidence type="ECO:0000256" key="1">
    <source>
        <dbReference type="ARBA" id="ARBA00010062"/>
    </source>
</evidence>
<dbReference type="AlphaFoldDB" id="A0A193FTW8"/>
<dbReference type="PANTHER" id="PTHR30483:SF6">
    <property type="entry name" value="PERIPLASMIC BINDING PROTEIN OF ABC TRANSPORTER FOR NATURAL AMINO ACIDS"/>
    <property type="match status" value="1"/>
</dbReference>
<dbReference type="InterPro" id="IPR028082">
    <property type="entry name" value="Peripla_BP_I"/>
</dbReference>
<dbReference type="InterPro" id="IPR051010">
    <property type="entry name" value="BCAA_transport"/>
</dbReference>
<dbReference type="EMBL" id="CP016171">
    <property type="protein sequence ID" value="ANN71080.1"/>
    <property type="molecule type" value="Genomic_DNA"/>
</dbReference>
<evidence type="ECO:0000256" key="2">
    <source>
        <dbReference type="ARBA" id="ARBA00022729"/>
    </source>
</evidence>
<name>A0A193FTW8_9BORD</name>
<dbReference type="CDD" id="cd06346">
    <property type="entry name" value="PBP1_ABC_ligand_binding-like"/>
    <property type="match status" value="1"/>
</dbReference>
<dbReference type="SUPFAM" id="SSF53822">
    <property type="entry name" value="Periplasmic binding protein-like I"/>
    <property type="match status" value="1"/>
</dbReference>
<evidence type="ECO:0000256" key="3">
    <source>
        <dbReference type="SAM" id="SignalP"/>
    </source>
</evidence>
<protein>
    <submittedName>
        <fullName evidence="5">Amino acid ABC transporter substrate-binding protein</fullName>
    </submittedName>
</protein>
<reference evidence="5 6" key="1">
    <citation type="submission" date="2016-06" db="EMBL/GenBank/DDBJ databases">
        <title>Complete genome sequences of Bordetella bronchialis and Bordetella flabilis.</title>
        <authorList>
            <person name="LiPuma J.J."/>
            <person name="Spilker T."/>
        </authorList>
    </citation>
    <scope>NUCLEOTIDE SEQUENCE [LARGE SCALE GENOMIC DNA]</scope>
    <source>
        <strain evidence="5 6">AU17976</strain>
    </source>
</reference>
<dbReference type="Gene3D" id="3.40.50.2300">
    <property type="match status" value="2"/>
</dbReference>
<organism evidence="5 6">
    <name type="scientific">Bordetella bronchialis</name>
    <dbReference type="NCBI Taxonomy" id="463025"/>
    <lineage>
        <taxon>Bacteria</taxon>
        <taxon>Pseudomonadati</taxon>
        <taxon>Pseudomonadota</taxon>
        <taxon>Betaproteobacteria</taxon>
        <taxon>Burkholderiales</taxon>
        <taxon>Alcaligenaceae</taxon>
        <taxon>Bordetella</taxon>
    </lineage>
</organism>
<keyword evidence="2 3" id="KW-0732">Signal</keyword>
<feature type="signal peptide" evidence="3">
    <location>
        <begin position="1"/>
        <end position="25"/>
    </location>
</feature>
<gene>
    <name evidence="5" type="ORF">BAU08_06780</name>
</gene>
<dbReference type="Proteomes" id="UP000092213">
    <property type="component" value="Chromosome"/>
</dbReference>
<sequence length="403" mass="42202">MNRRHFVAAALVAAAASSSSLPALAQSSDFVVGALSPLTGSGAPYGPGMVKAIQLAAKEINAAGGAQGVQFRVVVEDTQTAPQAAVTGAKKMIEVDKVRAILGCWSSGESLAVIPLTNEADIPLMHGSGAPALSADANPKRLGFRFQATNGRFGQAFAKIAERQGYKQPATMAFNNASGIGNTEGFAQAWKAAGGKVVASVVYEPNRPSYRSELQSVLRAKPDVIVTGSYLADTTILLREWYQTGIDTHWIIPGWAANADLIKALGPKVTEGIISVESVSNENAPNYAHVRDALGKEGVDVAGNVYAPMAYDQAIILALAVQALGPKASGPELAKKVHEMGTPGGQTVTSFAEGKKLLEAGKRITYVGASSALNFDQYNDVTPDFAASFVENGKLVRKYVVKL</sequence>
<evidence type="ECO:0000313" key="5">
    <source>
        <dbReference type="EMBL" id="ANN71080.1"/>
    </source>
</evidence>
<comment type="similarity">
    <text evidence="1">Belongs to the leucine-binding protein family.</text>
</comment>
<evidence type="ECO:0000259" key="4">
    <source>
        <dbReference type="Pfam" id="PF13458"/>
    </source>
</evidence>
<dbReference type="RefSeq" id="WP_066668683.1">
    <property type="nucleotide sequence ID" value="NZ_CP016171.1"/>
</dbReference>
<accession>A0A193FTW8</accession>
<feature type="chain" id="PRO_5008258321" evidence="3">
    <location>
        <begin position="26"/>
        <end position="403"/>
    </location>
</feature>
<dbReference type="PANTHER" id="PTHR30483">
    <property type="entry name" value="LEUCINE-SPECIFIC-BINDING PROTEIN"/>
    <property type="match status" value="1"/>
</dbReference>
<evidence type="ECO:0000313" key="6">
    <source>
        <dbReference type="Proteomes" id="UP000092213"/>
    </source>
</evidence>
<proteinExistence type="inferred from homology"/>
<dbReference type="Pfam" id="PF13458">
    <property type="entry name" value="Peripla_BP_6"/>
    <property type="match status" value="1"/>
</dbReference>
<dbReference type="STRING" id="463025.BAU08_06780"/>
<dbReference type="InterPro" id="IPR028081">
    <property type="entry name" value="Leu-bd"/>
</dbReference>